<feature type="region of interest" description="Disordered" evidence="2">
    <location>
        <begin position="468"/>
        <end position="518"/>
    </location>
</feature>
<dbReference type="Pfam" id="PF01648">
    <property type="entry name" value="ACPS"/>
    <property type="match status" value="1"/>
</dbReference>
<proteinExistence type="predicted"/>
<protein>
    <recommendedName>
        <fullName evidence="3">4'-phosphopantetheinyl transferase domain-containing protein</fullName>
    </recommendedName>
</protein>
<gene>
    <name evidence="4" type="ORF">BZA70DRAFT_288590</name>
</gene>
<dbReference type="InterPro" id="IPR037143">
    <property type="entry name" value="4-PPantetheinyl_Trfase_dom_sf"/>
</dbReference>
<dbReference type="SUPFAM" id="SSF56214">
    <property type="entry name" value="4'-phosphopantetheinyl transferase"/>
    <property type="match status" value="1"/>
</dbReference>
<feature type="region of interest" description="Disordered" evidence="2">
    <location>
        <begin position="384"/>
        <end position="455"/>
    </location>
</feature>
<dbReference type="RefSeq" id="XP_064769238.1">
    <property type="nucleotide sequence ID" value="XM_064914047.1"/>
</dbReference>
<feature type="compositionally biased region" description="Polar residues" evidence="2">
    <location>
        <begin position="502"/>
        <end position="517"/>
    </location>
</feature>
<keyword evidence="1" id="KW-0808">Transferase</keyword>
<accession>A0ABR1F8P9</accession>
<keyword evidence="5" id="KW-1185">Reference proteome</keyword>
<evidence type="ECO:0000313" key="4">
    <source>
        <dbReference type="EMBL" id="KAK7206205.1"/>
    </source>
</evidence>
<dbReference type="EMBL" id="JBBJBU010000003">
    <property type="protein sequence ID" value="KAK7206205.1"/>
    <property type="molecule type" value="Genomic_DNA"/>
</dbReference>
<dbReference type="GeneID" id="90039559"/>
<evidence type="ECO:0000259" key="3">
    <source>
        <dbReference type="Pfam" id="PF01648"/>
    </source>
</evidence>
<comment type="caution">
    <text evidence="4">The sequence shown here is derived from an EMBL/GenBank/DDBJ whole genome shotgun (WGS) entry which is preliminary data.</text>
</comment>
<reference evidence="4 5" key="1">
    <citation type="submission" date="2024-03" db="EMBL/GenBank/DDBJ databases">
        <title>Genome-scale model development and genomic sequencing of the oleaginous clade Lipomyces.</title>
        <authorList>
            <consortium name="Lawrence Berkeley National Laboratory"/>
            <person name="Czajka J.J."/>
            <person name="Han Y."/>
            <person name="Kim J."/>
            <person name="Mondo S.J."/>
            <person name="Hofstad B.A."/>
            <person name="Robles A."/>
            <person name="Haridas S."/>
            <person name="Riley R."/>
            <person name="LaButti K."/>
            <person name="Pangilinan J."/>
            <person name="Andreopoulos W."/>
            <person name="Lipzen A."/>
            <person name="Yan J."/>
            <person name="Wang M."/>
            <person name="Ng V."/>
            <person name="Grigoriev I.V."/>
            <person name="Spatafora J.W."/>
            <person name="Magnuson J.K."/>
            <person name="Baker S.E."/>
            <person name="Pomraning K.R."/>
        </authorList>
    </citation>
    <scope>NUCLEOTIDE SEQUENCE [LARGE SCALE GENOMIC DNA]</scope>
    <source>
        <strain evidence="4 5">Phaff 52-87</strain>
    </source>
</reference>
<evidence type="ECO:0000313" key="5">
    <source>
        <dbReference type="Proteomes" id="UP001498771"/>
    </source>
</evidence>
<feature type="region of interest" description="Disordered" evidence="2">
    <location>
        <begin position="94"/>
        <end position="195"/>
    </location>
</feature>
<organism evidence="4 5">
    <name type="scientific">Myxozyma melibiosi</name>
    <dbReference type="NCBI Taxonomy" id="54550"/>
    <lineage>
        <taxon>Eukaryota</taxon>
        <taxon>Fungi</taxon>
        <taxon>Dikarya</taxon>
        <taxon>Ascomycota</taxon>
        <taxon>Saccharomycotina</taxon>
        <taxon>Lipomycetes</taxon>
        <taxon>Lipomycetales</taxon>
        <taxon>Lipomycetaceae</taxon>
        <taxon>Myxozyma</taxon>
    </lineage>
</organism>
<name>A0ABR1F8P9_9ASCO</name>
<dbReference type="InterPro" id="IPR008278">
    <property type="entry name" value="4-PPantetheinyl_Trfase_dom"/>
</dbReference>
<evidence type="ECO:0000256" key="2">
    <source>
        <dbReference type="SAM" id="MobiDB-lite"/>
    </source>
</evidence>
<sequence>MVFFLKNKVRRRRRRVSKLPEEQSLPVLRLPTPEMLRQSLLLPSLAERFELPPDSDAPSSVRVFNTPSEAYVMSSTRVHAVYDSDDDNDALAKGYEFKPSPTPARAEPKIMDISDPDQSLPVTGSETDTSRFSWVSSSRDAEHAESSDSSPTQALRERIRRDKGIRNSRAATLALQANADSTPTGNFKPRGSSLRGQSLAVSGQCLGATLNVTTSSSSGDNLSRTSSDARSSCRATMSTASWSSANTQPDYPDMIDSPLFPDDSTSLQAATKCLGSDAKTKVTVTVEPIAKSNDPTKISLAQLVKTHLRNISDASWKSRRASAEVEKSAPMLPESAEKKIAQHQRSSALLLSEINNVESDKALAELLHKTSLQTSNTAVILHQKKSSIDKGHSQFASPTKSDTERPKIPKRSSSRLQGRRPPDNLVIDRSSSIKRSDSRLRAAAPLSPSTLPSRPSLYRHSFYSVKISSSPTKTHGSPPRRHAYGPESVKDTNRSPRRQQKNQESPTKKQTIFTSAASKRKQCKQSLGPISEPVLISSSMPLDIRILQSGLLQMPLPTAPVAGLGVDILHLPRISALLARKPVYRAKFPARVLHPVELERYRGYRGDEVKGELFLGRCWAIKEALFKALDFHEQKSFQFKDWCTVSSQSKRPVISKPGHAEDERFLASVSHDGEYVLAAVIRNSG</sequence>
<feature type="compositionally biased region" description="Basic and acidic residues" evidence="2">
    <location>
        <begin position="155"/>
        <end position="165"/>
    </location>
</feature>
<feature type="compositionally biased region" description="Low complexity" evidence="2">
    <location>
        <begin position="441"/>
        <end position="455"/>
    </location>
</feature>
<dbReference type="Gene3D" id="3.90.470.20">
    <property type="entry name" value="4'-phosphopantetheinyl transferase domain"/>
    <property type="match status" value="1"/>
</dbReference>
<feature type="region of interest" description="Disordered" evidence="2">
    <location>
        <begin position="212"/>
        <end position="232"/>
    </location>
</feature>
<feature type="compositionally biased region" description="Polar residues" evidence="2">
    <location>
        <begin position="116"/>
        <end position="138"/>
    </location>
</feature>
<evidence type="ECO:0000256" key="1">
    <source>
        <dbReference type="ARBA" id="ARBA00022679"/>
    </source>
</evidence>
<dbReference type="Proteomes" id="UP001498771">
    <property type="component" value="Unassembled WGS sequence"/>
</dbReference>
<feature type="domain" description="4'-phosphopantetheinyl transferase" evidence="3">
    <location>
        <begin position="563"/>
        <end position="679"/>
    </location>
</feature>